<keyword evidence="2" id="KW-0378">Hydrolase</keyword>
<dbReference type="PROSITE" id="PS51677">
    <property type="entry name" value="NODB"/>
    <property type="match status" value="1"/>
</dbReference>
<keyword evidence="6" id="KW-1185">Reference proteome</keyword>
<dbReference type="InterPro" id="IPR011330">
    <property type="entry name" value="Glyco_hydro/deAcase_b/a-brl"/>
</dbReference>
<dbReference type="InterPro" id="IPR050248">
    <property type="entry name" value="Polysacc_deacetylase_ArnD"/>
</dbReference>
<dbReference type="InterPro" id="IPR002509">
    <property type="entry name" value="NODB_dom"/>
</dbReference>
<dbReference type="Gene3D" id="3.20.20.370">
    <property type="entry name" value="Glycoside hydrolase/deacetylase"/>
    <property type="match status" value="1"/>
</dbReference>
<keyword evidence="3" id="KW-0732">Signal</keyword>
<evidence type="ECO:0000256" key="2">
    <source>
        <dbReference type="ARBA" id="ARBA00022801"/>
    </source>
</evidence>
<dbReference type="GO" id="GO:0046872">
    <property type="term" value="F:metal ion binding"/>
    <property type="evidence" value="ECO:0007669"/>
    <property type="project" value="UniProtKB-KW"/>
</dbReference>
<dbReference type="RefSeq" id="WP_184692703.1">
    <property type="nucleotide sequence ID" value="NZ_JACHJN010000006.1"/>
</dbReference>
<dbReference type="PANTHER" id="PTHR10587">
    <property type="entry name" value="GLYCOSYL TRANSFERASE-RELATED"/>
    <property type="match status" value="1"/>
</dbReference>
<evidence type="ECO:0000313" key="6">
    <source>
        <dbReference type="Proteomes" id="UP000547510"/>
    </source>
</evidence>
<dbReference type="GO" id="GO:0005975">
    <property type="term" value="P:carbohydrate metabolic process"/>
    <property type="evidence" value="ECO:0007669"/>
    <property type="project" value="InterPro"/>
</dbReference>
<reference evidence="5 6" key="1">
    <citation type="submission" date="2020-08" db="EMBL/GenBank/DDBJ databases">
        <title>Genomic Encyclopedia of Type Strains, Phase III (KMG-III): the genomes of soil and plant-associated and newly described type strains.</title>
        <authorList>
            <person name="Whitman W."/>
        </authorList>
    </citation>
    <scope>NUCLEOTIDE SEQUENCE [LARGE SCALE GENOMIC DNA]</scope>
    <source>
        <strain evidence="5 6">CECT 8640</strain>
    </source>
</reference>
<dbReference type="EMBL" id="JACHJN010000006">
    <property type="protein sequence ID" value="MBB5957535.1"/>
    <property type="molecule type" value="Genomic_DNA"/>
</dbReference>
<comment type="caution">
    <text evidence="5">The sequence shown here is derived from an EMBL/GenBank/DDBJ whole genome shotgun (WGS) entry which is preliminary data.</text>
</comment>
<dbReference type="Pfam" id="PF01522">
    <property type="entry name" value="Polysacc_deac_1"/>
    <property type="match status" value="1"/>
</dbReference>
<evidence type="ECO:0000313" key="5">
    <source>
        <dbReference type="EMBL" id="MBB5957535.1"/>
    </source>
</evidence>
<feature type="signal peptide" evidence="3">
    <location>
        <begin position="1"/>
        <end position="22"/>
    </location>
</feature>
<accession>A0A841CNH4</accession>
<dbReference type="PANTHER" id="PTHR10587:SF133">
    <property type="entry name" value="CHITIN DEACETYLASE 1-RELATED"/>
    <property type="match status" value="1"/>
</dbReference>
<dbReference type="Proteomes" id="UP000547510">
    <property type="component" value="Unassembled WGS sequence"/>
</dbReference>
<gene>
    <name evidence="5" type="ORF">FHS29_004130</name>
</gene>
<dbReference type="SUPFAM" id="SSF88713">
    <property type="entry name" value="Glycoside hydrolase/deacetylase"/>
    <property type="match status" value="1"/>
</dbReference>
<dbReference type="GO" id="GO:0016020">
    <property type="term" value="C:membrane"/>
    <property type="evidence" value="ECO:0007669"/>
    <property type="project" value="TreeGrafter"/>
</dbReference>
<dbReference type="GO" id="GO:0016810">
    <property type="term" value="F:hydrolase activity, acting on carbon-nitrogen (but not peptide) bonds"/>
    <property type="evidence" value="ECO:0007669"/>
    <property type="project" value="InterPro"/>
</dbReference>
<protein>
    <submittedName>
        <fullName evidence="5">Peptidoglycan/xylan/chitin deacetylase (PgdA/CDA1 family)</fullName>
    </submittedName>
</protein>
<evidence type="ECO:0000256" key="3">
    <source>
        <dbReference type="SAM" id="SignalP"/>
    </source>
</evidence>
<feature type="chain" id="PRO_5033009480" evidence="3">
    <location>
        <begin position="23"/>
        <end position="215"/>
    </location>
</feature>
<keyword evidence="1" id="KW-0479">Metal-binding</keyword>
<evidence type="ECO:0000256" key="1">
    <source>
        <dbReference type="ARBA" id="ARBA00022723"/>
    </source>
</evidence>
<evidence type="ECO:0000259" key="4">
    <source>
        <dbReference type="PROSITE" id="PS51677"/>
    </source>
</evidence>
<sequence>MLLRTLLALTLLSVAPIVPATAAPGGCSGYVALTYDDGPYTDFTRPLLAALRASRARATFFDIGSRAQQHPDLVRAKVRAGMWIANHSFSHPFLTRLTPDELTKEIADTQAALRKITGRTPTLFRPPYGDTNAAVKAEAERQGLTQVLWTVDTLDWSGKSTEEIVRSATSATAGGIVLMHDGHQNTVDAVPQIVRGLRAKGLCPGRIVDGRVVAP</sequence>
<name>A0A841CNH4_9PSEU</name>
<organism evidence="5 6">
    <name type="scientific">Saccharothrix tamanrassetensis</name>
    <dbReference type="NCBI Taxonomy" id="1051531"/>
    <lineage>
        <taxon>Bacteria</taxon>
        <taxon>Bacillati</taxon>
        <taxon>Actinomycetota</taxon>
        <taxon>Actinomycetes</taxon>
        <taxon>Pseudonocardiales</taxon>
        <taxon>Pseudonocardiaceae</taxon>
        <taxon>Saccharothrix</taxon>
    </lineage>
</organism>
<dbReference type="AlphaFoldDB" id="A0A841CNH4"/>
<proteinExistence type="predicted"/>
<feature type="domain" description="NodB homology" evidence="4">
    <location>
        <begin position="29"/>
        <end position="205"/>
    </location>
</feature>